<dbReference type="Proteomes" id="UP001142055">
    <property type="component" value="Chromosome 2"/>
</dbReference>
<dbReference type="PANTHER" id="PTHR10809:SF6">
    <property type="entry name" value="AT11025P-RELATED"/>
    <property type="match status" value="1"/>
</dbReference>
<organism evidence="7 8">
    <name type="scientific">Blomia tropicalis</name>
    <name type="common">Mite</name>
    <dbReference type="NCBI Taxonomy" id="40697"/>
    <lineage>
        <taxon>Eukaryota</taxon>
        <taxon>Metazoa</taxon>
        <taxon>Ecdysozoa</taxon>
        <taxon>Arthropoda</taxon>
        <taxon>Chelicerata</taxon>
        <taxon>Arachnida</taxon>
        <taxon>Acari</taxon>
        <taxon>Acariformes</taxon>
        <taxon>Sarcoptiformes</taxon>
        <taxon>Astigmata</taxon>
        <taxon>Glycyphagoidea</taxon>
        <taxon>Echimyopodidae</taxon>
        <taxon>Blomia</taxon>
    </lineage>
</organism>
<evidence type="ECO:0000313" key="8">
    <source>
        <dbReference type="Proteomes" id="UP001142055"/>
    </source>
</evidence>
<keyword evidence="4" id="KW-1133">Transmembrane helix</keyword>
<proteinExistence type="inferred from homology"/>
<dbReference type="AlphaFoldDB" id="A0A9Q0MAT8"/>
<dbReference type="OrthoDB" id="264603at2759"/>
<dbReference type="GO" id="GO:0090158">
    <property type="term" value="P:endoplasmic reticulum membrane organization"/>
    <property type="evidence" value="ECO:0007669"/>
    <property type="project" value="TreeGrafter"/>
</dbReference>
<dbReference type="InterPro" id="IPR016763">
    <property type="entry name" value="VAP"/>
</dbReference>
<dbReference type="InterPro" id="IPR013783">
    <property type="entry name" value="Ig-like_fold"/>
</dbReference>
<evidence type="ECO:0000256" key="2">
    <source>
        <dbReference type="ARBA" id="ARBA00008932"/>
    </source>
</evidence>
<dbReference type="GO" id="GO:0005789">
    <property type="term" value="C:endoplasmic reticulum membrane"/>
    <property type="evidence" value="ECO:0007669"/>
    <property type="project" value="InterPro"/>
</dbReference>
<name>A0A9Q0MAT8_BLOTA</name>
<accession>A0A9Q0MAT8</accession>
<dbReference type="Gene3D" id="2.60.40.10">
    <property type="entry name" value="Immunoglobulins"/>
    <property type="match status" value="1"/>
</dbReference>
<evidence type="ECO:0000256" key="5">
    <source>
        <dbReference type="ARBA" id="ARBA00023136"/>
    </source>
</evidence>
<protein>
    <recommendedName>
        <fullName evidence="6">MSP domain-containing protein</fullName>
    </recommendedName>
</protein>
<keyword evidence="8" id="KW-1185">Reference proteome</keyword>
<evidence type="ECO:0000256" key="1">
    <source>
        <dbReference type="ARBA" id="ARBA00004211"/>
    </source>
</evidence>
<keyword evidence="3" id="KW-0812">Transmembrane</keyword>
<dbReference type="SUPFAM" id="SSF49354">
    <property type="entry name" value="PapD-like"/>
    <property type="match status" value="1"/>
</dbReference>
<comment type="subcellular location">
    <subcellularLocation>
        <location evidence="1">Membrane</location>
        <topology evidence="1">Single-pass type IV membrane protein</topology>
    </subcellularLocation>
</comment>
<evidence type="ECO:0000256" key="4">
    <source>
        <dbReference type="ARBA" id="ARBA00022989"/>
    </source>
</evidence>
<dbReference type="EMBL" id="JAPWDV010000002">
    <property type="protein sequence ID" value="KAJ6220310.1"/>
    <property type="molecule type" value="Genomic_DNA"/>
</dbReference>
<reference evidence="7" key="1">
    <citation type="submission" date="2022-12" db="EMBL/GenBank/DDBJ databases">
        <title>Genome assemblies of Blomia tropicalis.</title>
        <authorList>
            <person name="Cui Y."/>
        </authorList>
    </citation>
    <scope>NUCLEOTIDE SEQUENCE</scope>
    <source>
        <tissue evidence="7">Adult mites</tissue>
    </source>
</reference>
<dbReference type="Pfam" id="PF00635">
    <property type="entry name" value="Motile_Sperm"/>
    <property type="match status" value="1"/>
</dbReference>
<dbReference type="GO" id="GO:0061817">
    <property type="term" value="P:endoplasmic reticulum-plasma membrane tethering"/>
    <property type="evidence" value="ECO:0007669"/>
    <property type="project" value="TreeGrafter"/>
</dbReference>
<dbReference type="GO" id="GO:0005886">
    <property type="term" value="C:plasma membrane"/>
    <property type="evidence" value="ECO:0007669"/>
    <property type="project" value="TreeGrafter"/>
</dbReference>
<dbReference type="PROSITE" id="PS50202">
    <property type="entry name" value="MSP"/>
    <property type="match status" value="1"/>
</dbReference>
<dbReference type="InterPro" id="IPR008962">
    <property type="entry name" value="PapD-like_sf"/>
</dbReference>
<dbReference type="InterPro" id="IPR000535">
    <property type="entry name" value="MSP_dom"/>
</dbReference>
<sequence>MADQLSPIDSRHHKVIPQALLIEPKEVIKFPGPHNQPISVHMKLTNPTHERIAFKVKTTNALFYNVKPIYGIIEPGKMETITIQLKQLIGADGKLMNSNFQPQKHKFLVLSAYAKEGENDPLEIIKVAQENRTELMDTRFRCAFDLPSNLQASESKTAQSVQSFDHVMVTPRNELPNEDNLNGCKADNYQCSNSYDCSPNLIIRSKWNDGCLDGGLFVDDDRSLLYPNEACPTHLTHTKWAIQKDGSIMTEHPNFSPSGMCIECPNSIERCHLIGTACNGRLEQKFDIKIHSNTILDRRNRVRRIFFMIKSRKYPTRCLTAIQNYHRIKIPYFSTYFYRYYYKEEYYYRVWHSSFRLENCRSNDRQLFYINKWQKYEKVDRKLQCKFV</sequence>
<keyword evidence="5" id="KW-0472">Membrane</keyword>
<comment type="caution">
    <text evidence="7">The sequence shown here is derived from an EMBL/GenBank/DDBJ whole genome shotgun (WGS) entry which is preliminary data.</text>
</comment>
<evidence type="ECO:0000313" key="7">
    <source>
        <dbReference type="EMBL" id="KAJ6220310.1"/>
    </source>
</evidence>
<dbReference type="GO" id="GO:0033149">
    <property type="term" value="F:FFAT motif binding"/>
    <property type="evidence" value="ECO:0007669"/>
    <property type="project" value="TreeGrafter"/>
</dbReference>
<feature type="domain" description="MSP" evidence="6">
    <location>
        <begin position="19"/>
        <end position="145"/>
    </location>
</feature>
<evidence type="ECO:0000256" key="3">
    <source>
        <dbReference type="ARBA" id="ARBA00022692"/>
    </source>
</evidence>
<dbReference type="PANTHER" id="PTHR10809">
    <property type="entry name" value="VESICLE-ASSOCIATED MEMBRANE PROTEIN-ASSOCIATED PROTEIN"/>
    <property type="match status" value="1"/>
</dbReference>
<gene>
    <name evidence="7" type="ORF">RDWZM_006122</name>
</gene>
<comment type="similarity">
    <text evidence="2">Belongs to the VAMP-associated protein (VAP) (TC 9.B.17) family.</text>
</comment>
<evidence type="ECO:0000259" key="6">
    <source>
        <dbReference type="PROSITE" id="PS50202"/>
    </source>
</evidence>